<keyword evidence="4 5" id="KW-0472">Membrane</keyword>
<proteinExistence type="predicted"/>
<accession>A0A9N9YQL0</accession>
<dbReference type="OrthoDB" id="5101306at2759"/>
<evidence type="ECO:0000256" key="3">
    <source>
        <dbReference type="ARBA" id="ARBA00022989"/>
    </source>
</evidence>
<evidence type="ECO:0000259" key="6">
    <source>
        <dbReference type="Pfam" id="PF01490"/>
    </source>
</evidence>
<dbReference type="Proteomes" id="UP000696573">
    <property type="component" value="Unassembled WGS sequence"/>
</dbReference>
<dbReference type="Pfam" id="PF01490">
    <property type="entry name" value="Aa_trans"/>
    <property type="match status" value="1"/>
</dbReference>
<evidence type="ECO:0000256" key="2">
    <source>
        <dbReference type="ARBA" id="ARBA00022692"/>
    </source>
</evidence>
<feature type="transmembrane region" description="Helical" evidence="5">
    <location>
        <begin position="75"/>
        <end position="96"/>
    </location>
</feature>
<keyword evidence="8" id="KW-1185">Reference proteome</keyword>
<keyword evidence="2 5" id="KW-0812">Transmembrane</keyword>
<dbReference type="EMBL" id="CABFNQ020000744">
    <property type="protein sequence ID" value="CAH0032682.1"/>
    <property type="molecule type" value="Genomic_DNA"/>
</dbReference>
<reference evidence="7" key="1">
    <citation type="submission" date="2021-10" db="EMBL/GenBank/DDBJ databases">
        <authorList>
            <person name="Piombo E."/>
        </authorList>
    </citation>
    <scope>NUCLEOTIDE SEQUENCE</scope>
</reference>
<evidence type="ECO:0000313" key="8">
    <source>
        <dbReference type="Proteomes" id="UP000696573"/>
    </source>
</evidence>
<evidence type="ECO:0000256" key="4">
    <source>
        <dbReference type="ARBA" id="ARBA00023136"/>
    </source>
</evidence>
<feature type="transmembrane region" description="Helical" evidence="5">
    <location>
        <begin position="108"/>
        <end position="126"/>
    </location>
</feature>
<comment type="subcellular location">
    <subcellularLocation>
        <location evidence="1">Membrane</location>
    </subcellularLocation>
</comment>
<name>A0A9N9YQL0_9HYPO</name>
<dbReference type="InterPro" id="IPR013057">
    <property type="entry name" value="AA_transpt_TM"/>
</dbReference>
<gene>
    <name evidence="7" type="ORF">CRHIZ90672A_00002475</name>
</gene>
<evidence type="ECO:0000256" key="5">
    <source>
        <dbReference type="SAM" id="Phobius"/>
    </source>
</evidence>
<organism evidence="7 8">
    <name type="scientific">Clonostachys rhizophaga</name>
    <dbReference type="NCBI Taxonomy" id="160324"/>
    <lineage>
        <taxon>Eukaryota</taxon>
        <taxon>Fungi</taxon>
        <taxon>Dikarya</taxon>
        <taxon>Ascomycota</taxon>
        <taxon>Pezizomycotina</taxon>
        <taxon>Sordariomycetes</taxon>
        <taxon>Hypocreomycetidae</taxon>
        <taxon>Hypocreales</taxon>
        <taxon>Bionectriaceae</taxon>
        <taxon>Clonostachys</taxon>
    </lineage>
</organism>
<protein>
    <recommendedName>
        <fullName evidence="6">Amino acid transporter transmembrane domain-containing protein</fullName>
    </recommendedName>
</protein>
<evidence type="ECO:0000256" key="1">
    <source>
        <dbReference type="ARBA" id="ARBA00004370"/>
    </source>
</evidence>
<sequence length="189" mass="20787">MSLLKPSALRFYPFMYVFKGRPTGIIWLSFSPFPAPGLLRDWQNTPSWLIYRAVCQQIHLHPALSTSTRALLRHWATWLSCTFGCATVSYIIASAVPSFGSLASLNGAFFGTLLCFHPMACMWLYDNWSAGKQDRPRWWMVQVCLSGFVIVAGTIILAGGTYGSVLSIKEVSGASVGYGAFSCADNSHS</sequence>
<dbReference type="GO" id="GO:0016020">
    <property type="term" value="C:membrane"/>
    <property type="evidence" value="ECO:0007669"/>
    <property type="project" value="UniProtKB-SubCell"/>
</dbReference>
<feature type="domain" description="Amino acid transporter transmembrane" evidence="6">
    <location>
        <begin position="74"/>
        <end position="165"/>
    </location>
</feature>
<keyword evidence="3 5" id="KW-1133">Transmembrane helix</keyword>
<feature type="transmembrane region" description="Helical" evidence="5">
    <location>
        <begin position="138"/>
        <end position="162"/>
    </location>
</feature>
<dbReference type="AlphaFoldDB" id="A0A9N9YQL0"/>
<comment type="caution">
    <text evidence="7">The sequence shown here is derived from an EMBL/GenBank/DDBJ whole genome shotgun (WGS) entry which is preliminary data.</text>
</comment>
<evidence type="ECO:0000313" key="7">
    <source>
        <dbReference type="EMBL" id="CAH0032682.1"/>
    </source>
</evidence>